<evidence type="ECO:0000313" key="1">
    <source>
        <dbReference type="EMBL" id="MFC5405717.1"/>
    </source>
</evidence>
<accession>A0ABW0I0V4</accession>
<keyword evidence="2" id="KW-1185">Reference proteome</keyword>
<comment type="caution">
    <text evidence="1">The sequence shown here is derived from an EMBL/GenBank/DDBJ whole genome shotgun (WGS) entry which is preliminary data.</text>
</comment>
<dbReference type="Proteomes" id="UP001596113">
    <property type="component" value="Unassembled WGS sequence"/>
</dbReference>
<name>A0ABW0I0V4_9BACL</name>
<reference evidence="2" key="1">
    <citation type="journal article" date="2019" name="Int. J. Syst. Evol. Microbiol.">
        <title>The Global Catalogue of Microorganisms (GCM) 10K type strain sequencing project: providing services to taxonomists for standard genome sequencing and annotation.</title>
        <authorList>
            <consortium name="The Broad Institute Genomics Platform"/>
            <consortium name="The Broad Institute Genome Sequencing Center for Infectious Disease"/>
            <person name="Wu L."/>
            <person name="Ma J."/>
        </authorList>
    </citation>
    <scope>NUCLEOTIDE SEQUENCE [LARGE SCALE GENOMIC DNA]</scope>
    <source>
        <strain evidence="2">CGMCC 1.18575</strain>
    </source>
</reference>
<protein>
    <submittedName>
        <fullName evidence="1">Uncharacterized protein</fullName>
    </submittedName>
</protein>
<gene>
    <name evidence="1" type="ORF">ACFPOF_23480</name>
</gene>
<dbReference type="RefSeq" id="WP_378137249.1">
    <property type="nucleotide sequence ID" value="NZ_JBHSMI010000030.1"/>
</dbReference>
<evidence type="ECO:0000313" key="2">
    <source>
        <dbReference type="Proteomes" id="UP001596113"/>
    </source>
</evidence>
<organism evidence="1 2">
    <name type="scientific">Cohnella soli</name>
    <dbReference type="NCBI Taxonomy" id="425005"/>
    <lineage>
        <taxon>Bacteria</taxon>
        <taxon>Bacillati</taxon>
        <taxon>Bacillota</taxon>
        <taxon>Bacilli</taxon>
        <taxon>Bacillales</taxon>
        <taxon>Paenibacillaceae</taxon>
        <taxon>Cohnella</taxon>
    </lineage>
</organism>
<dbReference type="EMBL" id="JBHSMI010000030">
    <property type="protein sequence ID" value="MFC5405717.1"/>
    <property type="molecule type" value="Genomic_DNA"/>
</dbReference>
<proteinExistence type="predicted"/>
<sequence length="49" mass="5944">MKTFRFVLLMFVISMVFVNAVTAKSFYYQYDDNNQLRQINYPTMVMNHL</sequence>